<name>A0AAU7DP43_9BACT</name>
<evidence type="ECO:0000259" key="5">
    <source>
        <dbReference type="PROSITE" id="PS51379"/>
    </source>
</evidence>
<keyword evidence="3" id="KW-0408">Iron</keyword>
<evidence type="ECO:0000256" key="3">
    <source>
        <dbReference type="ARBA" id="ARBA00023004"/>
    </source>
</evidence>
<dbReference type="SUPFAM" id="SSF54862">
    <property type="entry name" value="4Fe-4S ferredoxins"/>
    <property type="match status" value="1"/>
</dbReference>
<evidence type="ECO:0000313" key="6">
    <source>
        <dbReference type="EMBL" id="XBH19062.1"/>
    </source>
</evidence>
<reference evidence="6" key="1">
    <citation type="submission" date="2023-03" db="EMBL/GenBank/DDBJ databases">
        <title>Edaphobacter sp.</title>
        <authorList>
            <person name="Huber K.J."/>
            <person name="Papendorf J."/>
            <person name="Pilke C."/>
            <person name="Bunk B."/>
            <person name="Sproeer C."/>
            <person name="Pester M."/>
        </authorList>
    </citation>
    <scope>NUCLEOTIDE SEQUENCE</scope>
    <source>
        <strain evidence="6">DSM 110680</strain>
    </source>
</reference>
<protein>
    <submittedName>
        <fullName evidence="6">Ferredoxin family protein</fullName>
    </submittedName>
</protein>
<dbReference type="PROSITE" id="PS51379">
    <property type="entry name" value="4FE4S_FER_2"/>
    <property type="match status" value="2"/>
</dbReference>
<evidence type="ECO:0000256" key="1">
    <source>
        <dbReference type="ARBA" id="ARBA00022485"/>
    </source>
</evidence>
<keyword evidence="4" id="KW-0411">Iron-sulfur</keyword>
<accession>A0AAU7DP43</accession>
<keyword evidence="1" id="KW-0004">4Fe-4S</keyword>
<dbReference type="GO" id="GO:0051539">
    <property type="term" value="F:4 iron, 4 sulfur cluster binding"/>
    <property type="evidence" value="ECO:0007669"/>
    <property type="project" value="UniProtKB-KW"/>
</dbReference>
<dbReference type="Gene3D" id="3.30.70.20">
    <property type="match status" value="1"/>
</dbReference>
<dbReference type="RefSeq" id="WP_348264277.1">
    <property type="nucleotide sequence ID" value="NZ_CP121196.1"/>
</dbReference>
<evidence type="ECO:0000256" key="4">
    <source>
        <dbReference type="ARBA" id="ARBA00023014"/>
    </source>
</evidence>
<dbReference type="AlphaFoldDB" id="A0AAU7DP43"/>
<evidence type="ECO:0000256" key="2">
    <source>
        <dbReference type="ARBA" id="ARBA00022723"/>
    </source>
</evidence>
<gene>
    <name evidence="6" type="ORF">P8935_07020</name>
</gene>
<dbReference type="InterPro" id="IPR017900">
    <property type="entry name" value="4Fe4S_Fe_S_CS"/>
</dbReference>
<feature type="domain" description="4Fe-4S ferredoxin-type" evidence="5">
    <location>
        <begin position="15"/>
        <end position="44"/>
    </location>
</feature>
<organism evidence="6">
    <name type="scientific">Telmatobacter sp. DSM 110680</name>
    <dbReference type="NCBI Taxonomy" id="3036704"/>
    <lineage>
        <taxon>Bacteria</taxon>
        <taxon>Pseudomonadati</taxon>
        <taxon>Acidobacteriota</taxon>
        <taxon>Terriglobia</taxon>
        <taxon>Terriglobales</taxon>
        <taxon>Acidobacteriaceae</taxon>
        <taxon>Telmatobacter</taxon>
    </lineage>
</organism>
<dbReference type="Pfam" id="PF12838">
    <property type="entry name" value="Fer4_7"/>
    <property type="match status" value="1"/>
</dbReference>
<feature type="domain" description="4Fe-4S ferredoxin-type" evidence="5">
    <location>
        <begin position="51"/>
        <end position="81"/>
    </location>
</feature>
<dbReference type="PROSITE" id="PS00198">
    <property type="entry name" value="4FE4S_FER_1"/>
    <property type="match status" value="1"/>
</dbReference>
<dbReference type="GO" id="GO:0046872">
    <property type="term" value="F:metal ion binding"/>
    <property type="evidence" value="ECO:0007669"/>
    <property type="project" value="UniProtKB-KW"/>
</dbReference>
<dbReference type="InterPro" id="IPR050572">
    <property type="entry name" value="Fe-S_Ferredoxin"/>
</dbReference>
<sequence length="98" mass="10368">MTSPEKTGTGKRDRGLLRVDGNECKGCGLCIEACPPKAIHLSEQLNHYGYRTATYNGSGCTGCGICFLACPEPGAITVLRLRHGVAVQQQEVLACASN</sequence>
<proteinExistence type="predicted"/>
<dbReference type="PANTHER" id="PTHR43687">
    <property type="entry name" value="ADENYLYLSULFATE REDUCTASE, BETA SUBUNIT"/>
    <property type="match status" value="1"/>
</dbReference>
<dbReference type="EMBL" id="CP121196">
    <property type="protein sequence ID" value="XBH19062.1"/>
    <property type="molecule type" value="Genomic_DNA"/>
</dbReference>
<keyword evidence="2" id="KW-0479">Metal-binding</keyword>
<dbReference type="InterPro" id="IPR017896">
    <property type="entry name" value="4Fe4S_Fe-S-bd"/>
</dbReference>
<dbReference type="PANTHER" id="PTHR43687:SF1">
    <property type="entry name" value="FERREDOXIN III"/>
    <property type="match status" value="1"/>
</dbReference>